<feature type="domain" description="Galactosyltransferase N-terminal" evidence="29">
    <location>
        <begin position="94"/>
        <end position="227"/>
    </location>
</feature>
<evidence type="ECO:0000256" key="10">
    <source>
        <dbReference type="ARBA" id="ARBA00022989"/>
    </source>
</evidence>
<dbReference type="EMBL" id="JWIN03000013">
    <property type="protein sequence ID" value="KAB1268260.1"/>
    <property type="molecule type" value="Genomic_DNA"/>
</dbReference>
<feature type="region of interest" description="Disordered" evidence="26">
    <location>
        <begin position="609"/>
        <end position="635"/>
    </location>
</feature>
<evidence type="ECO:0000256" key="20">
    <source>
        <dbReference type="ARBA" id="ARBA00042172"/>
    </source>
</evidence>
<evidence type="ECO:0000256" key="16">
    <source>
        <dbReference type="ARBA" id="ARBA00038891"/>
    </source>
</evidence>
<evidence type="ECO:0000256" key="25">
    <source>
        <dbReference type="ARBA" id="ARBA00049413"/>
    </source>
</evidence>
<dbReference type="InterPro" id="IPR027791">
    <property type="entry name" value="Galactosyl_T_C"/>
</dbReference>
<evidence type="ECO:0000256" key="5">
    <source>
        <dbReference type="ARBA" id="ARBA00022676"/>
    </source>
</evidence>
<dbReference type="InterPro" id="IPR029044">
    <property type="entry name" value="Nucleotide-diphossugar_trans"/>
</dbReference>
<evidence type="ECO:0000256" key="1">
    <source>
        <dbReference type="ARBA" id="ARBA00001936"/>
    </source>
</evidence>
<evidence type="ECO:0000256" key="24">
    <source>
        <dbReference type="ARBA" id="ARBA00048852"/>
    </source>
</evidence>
<keyword evidence="6" id="KW-0808">Transferase</keyword>
<dbReference type="InterPro" id="IPR027995">
    <property type="entry name" value="Galactosyl_T_N"/>
</dbReference>
<evidence type="ECO:0000256" key="2">
    <source>
        <dbReference type="ARBA" id="ARBA00004323"/>
    </source>
</evidence>
<dbReference type="SUPFAM" id="SSF53448">
    <property type="entry name" value="Nucleotide-diphospho-sugar transferases"/>
    <property type="match status" value="1"/>
</dbReference>
<evidence type="ECO:0000256" key="3">
    <source>
        <dbReference type="ARBA" id="ARBA00004922"/>
    </source>
</evidence>
<keyword evidence="12 27" id="KW-0472">Membrane</keyword>
<reference evidence="30 31" key="1">
    <citation type="journal article" date="2019" name="Mol. Ecol. Resour.">
        <title>Improving Illumina assemblies with Hi-C and long reads: an example with the North African dromedary.</title>
        <authorList>
            <person name="Elbers J.P."/>
            <person name="Rogers M.F."/>
            <person name="Perelman P.L."/>
            <person name="Proskuryakova A.A."/>
            <person name="Serdyukova N.A."/>
            <person name="Johnson W.E."/>
            <person name="Horin P."/>
            <person name="Corander J."/>
            <person name="Murphy D."/>
            <person name="Burger P.A."/>
        </authorList>
    </citation>
    <scope>NUCLEOTIDE SEQUENCE [LARGE SCALE GENOMIC DNA]</scope>
    <source>
        <strain evidence="30">Drom800</strain>
        <tissue evidence="30">Blood</tissue>
    </source>
</reference>
<evidence type="ECO:0000256" key="21">
    <source>
        <dbReference type="ARBA" id="ARBA00042716"/>
    </source>
</evidence>
<comment type="pathway">
    <text evidence="3">Protein modification; protein glycosylation.</text>
</comment>
<dbReference type="PANTHER" id="PTHR19300">
    <property type="entry name" value="BETA-1,4-GALACTOSYLTRANSFERASE"/>
    <property type="match status" value="1"/>
</dbReference>
<dbReference type="UniPathway" id="UPA00378"/>
<keyword evidence="9" id="KW-0735">Signal-anchor</keyword>
<evidence type="ECO:0000256" key="19">
    <source>
        <dbReference type="ARBA" id="ARBA00041655"/>
    </source>
</evidence>
<dbReference type="InterPro" id="IPR031367">
    <property type="entry name" value="CCDC24"/>
</dbReference>
<accession>A0A5N4DB25</accession>
<evidence type="ECO:0000256" key="13">
    <source>
        <dbReference type="ARBA" id="ARBA00023157"/>
    </source>
</evidence>
<evidence type="ECO:0000256" key="18">
    <source>
        <dbReference type="ARBA" id="ARBA00041551"/>
    </source>
</evidence>
<gene>
    <name evidence="30" type="ORF">Cadr_000013796</name>
</gene>
<evidence type="ECO:0000256" key="23">
    <source>
        <dbReference type="ARBA" id="ARBA00048016"/>
    </source>
</evidence>
<keyword evidence="10 27" id="KW-1133">Transmembrane helix</keyword>
<evidence type="ECO:0000259" key="29">
    <source>
        <dbReference type="Pfam" id="PF13733"/>
    </source>
</evidence>
<evidence type="ECO:0000256" key="9">
    <source>
        <dbReference type="ARBA" id="ARBA00022968"/>
    </source>
</evidence>
<dbReference type="CDD" id="cd00899">
    <property type="entry name" value="b4GalT"/>
    <property type="match status" value="1"/>
</dbReference>
<dbReference type="PRINTS" id="PR02050">
    <property type="entry name" value="B14GALTRFASE"/>
</dbReference>
<keyword evidence="7 27" id="KW-0812">Transmembrane</keyword>
<dbReference type="Proteomes" id="UP000299084">
    <property type="component" value="Unassembled WGS sequence"/>
</dbReference>
<evidence type="ECO:0000256" key="8">
    <source>
        <dbReference type="ARBA" id="ARBA00022723"/>
    </source>
</evidence>
<dbReference type="EC" id="2.4.1.38" evidence="17"/>
<feature type="transmembrane region" description="Helical" evidence="27">
    <location>
        <begin position="12"/>
        <end position="32"/>
    </location>
</feature>
<dbReference type="InterPro" id="IPR003859">
    <property type="entry name" value="Galactosyl_T"/>
</dbReference>
<keyword evidence="11" id="KW-0333">Golgi apparatus</keyword>
<feature type="compositionally biased region" description="Polar residues" evidence="26">
    <location>
        <begin position="58"/>
        <end position="73"/>
    </location>
</feature>
<dbReference type="Pfam" id="PF02709">
    <property type="entry name" value="Glyco_transf_7C"/>
    <property type="match status" value="1"/>
</dbReference>
<organism evidence="30 31">
    <name type="scientific">Camelus dromedarius</name>
    <name type="common">Dromedary</name>
    <name type="synonym">Arabian camel</name>
    <dbReference type="NCBI Taxonomy" id="9838"/>
    <lineage>
        <taxon>Eukaryota</taxon>
        <taxon>Metazoa</taxon>
        <taxon>Chordata</taxon>
        <taxon>Craniata</taxon>
        <taxon>Vertebrata</taxon>
        <taxon>Euteleostomi</taxon>
        <taxon>Mammalia</taxon>
        <taxon>Eutheria</taxon>
        <taxon>Laurasiatheria</taxon>
        <taxon>Artiodactyla</taxon>
        <taxon>Tylopoda</taxon>
        <taxon>Camelidae</taxon>
        <taxon>Camelus</taxon>
    </lineage>
</organism>
<evidence type="ECO:0000256" key="7">
    <source>
        <dbReference type="ARBA" id="ARBA00022692"/>
    </source>
</evidence>
<comment type="catalytic activity">
    <reaction evidence="25">
        <text>N-acetyl-D-glucosamine + UDP-alpha-D-galactose = beta-D-galactosyl-(1-&gt;4)-N-acetyl-D-glucosamine + UDP + H(+)</text>
        <dbReference type="Rhea" id="RHEA:17745"/>
        <dbReference type="ChEBI" id="CHEBI:15378"/>
        <dbReference type="ChEBI" id="CHEBI:58223"/>
        <dbReference type="ChEBI" id="CHEBI:60152"/>
        <dbReference type="ChEBI" id="CHEBI:66914"/>
        <dbReference type="ChEBI" id="CHEBI:506227"/>
        <dbReference type="EC" id="2.4.1.90"/>
    </reaction>
    <physiologicalReaction direction="left-to-right" evidence="25">
        <dbReference type="Rhea" id="RHEA:17746"/>
    </physiologicalReaction>
</comment>
<evidence type="ECO:0000313" key="31">
    <source>
        <dbReference type="Proteomes" id="UP000299084"/>
    </source>
</evidence>
<comment type="catalytic activity">
    <reaction evidence="23">
        <text>a neolactoside IV(3)-beta-GlcNAc-nLc4Cer + UDP-alpha-D-galactose = a neolactoside nLc6Cer + UDP + H(+)</text>
        <dbReference type="Rhea" id="RHEA:62548"/>
        <dbReference type="ChEBI" id="CHEBI:15378"/>
        <dbReference type="ChEBI" id="CHEBI:58223"/>
        <dbReference type="ChEBI" id="CHEBI:66914"/>
        <dbReference type="ChEBI" id="CHEBI:90357"/>
        <dbReference type="ChEBI" id="CHEBI:144378"/>
    </reaction>
    <physiologicalReaction direction="left-to-right" evidence="23">
        <dbReference type="Rhea" id="RHEA:62549"/>
    </physiologicalReaction>
</comment>
<comment type="caution">
    <text evidence="30">The sequence shown here is derived from an EMBL/GenBank/DDBJ whole genome shotgun (WGS) entry which is preliminary data.</text>
</comment>
<keyword evidence="8" id="KW-0479">Metal-binding</keyword>
<sequence length="707" mass="79524">MSRLLGGTLERVCKAVLLLCLLHFLVAVILYFDVYAQHLAFFSRFSVRGPTRALHPVASSSTNCSRPNTTVPSSGLPEAPSARPGPTAPVLPPCPDSPPGLVGRLLIEFTSPMPLERVQRENPGVLLGGRYTPPDCTPAQTVAVIIPFRHREHHLRYWLHYLHPILRRQRLHYGIYVINQHGEDTFNRAKLLNVGFLEALKEDATYDCFIFSDVDLVPMDDRNLYRCGDQPRHFAVAMDKFGFRLPYAGYFGGVSGLSKAQFLRINGFPNEYWGWGGEDDDIFNRISLTGMKISRPDIRIGRYRMIKHDRDKHNEPNPQRFTKIQNTKLTMKRDGIGSVRSKPGAAHRRAAARQAMSEDSPSLWELVEEHVPLPEQPEVKRILGETAVDLSLELRAEVGRGKVGTTLACPLTPLTYLRSRKVSQLSLQVVMLRSLLREARSSQAPGSRPTFHPSSLLAPPPLLRDLVRRELRQLLQGLRQKAICEGRDQTQAWAQYSPRILRFALEEPRCDLPEQEIFQMRAGESSSCPRDLSIIDQLNVYNIDQVARHLRALLEEECRMLEREIPILQVGALSWLFLQRCLEGEYTGAPQPSEATLEPTLAELKEQKAAMQRALQSPPRPSPVSPSHRQWPLGSSSQGLRPLPCLRGAAGVWTRPLQCCLPVPPLECCPKPRGPAATCRWGRKLQCSPRKRLMSTPMSSSTPQTPT</sequence>
<dbReference type="Gene3D" id="3.90.550.10">
    <property type="entry name" value="Spore Coat Polysaccharide Biosynthesis Protein SpsA, Chain A"/>
    <property type="match status" value="1"/>
</dbReference>
<keyword evidence="14" id="KW-0325">Glycoprotein</keyword>
<evidence type="ECO:0000256" key="15">
    <source>
        <dbReference type="ARBA" id="ARBA00023211"/>
    </source>
</evidence>
<comment type="catalytic activity">
    <reaction evidence="22">
        <text>an N-acetyl-beta-D-glucosaminyl derivative + UDP-alpha-D-galactose = a beta-D-galactosyl-(1-&gt;4)-N-acetyl-beta-D-glucosaminyl derivative + UDP + H(+)</text>
        <dbReference type="Rhea" id="RHEA:22932"/>
        <dbReference type="ChEBI" id="CHEBI:15378"/>
        <dbReference type="ChEBI" id="CHEBI:58223"/>
        <dbReference type="ChEBI" id="CHEBI:61631"/>
        <dbReference type="ChEBI" id="CHEBI:66914"/>
        <dbReference type="ChEBI" id="CHEBI:133507"/>
        <dbReference type="EC" id="2.4.1.38"/>
    </reaction>
    <physiologicalReaction direction="left-to-right" evidence="22">
        <dbReference type="Rhea" id="RHEA:22933"/>
    </physiologicalReaction>
</comment>
<feature type="domain" description="Galactosyltransferase C-terminal" evidence="28">
    <location>
        <begin position="232"/>
        <end position="309"/>
    </location>
</feature>
<feature type="region of interest" description="Disordered" evidence="26">
    <location>
        <begin position="56"/>
        <end position="93"/>
    </location>
</feature>
<keyword evidence="31" id="KW-1185">Reference proteome</keyword>
<comment type="similarity">
    <text evidence="4">Belongs to the glycosyltransferase 7 family.</text>
</comment>
<evidence type="ECO:0000256" key="17">
    <source>
        <dbReference type="ARBA" id="ARBA00038908"/>
    </source>
</evidence>
<evidence type="ECO:0000259" key="28">
    <source>
        <dbReference type="Pfam" id="PF02709"/>
    </source>
</evidence>
<dbReference type="EC" id="2.4.1.90" evidence="16"/>
<keyword evidence="13" id="KW-1015">Disulfide bond</keyword>
<keyword evidence="15" id="KW-0464">Manganese</keyword>
<evidence type="ECO:0000256" key="14">
    <source>
        <dbReference type="ARBA" id="ARBA00023180"/>
    </source>
</evidence>
<evidence type="ECO:0000256" key="26">
    <source>
        <dbReference type="SAM" id="MobiDB-lite"/>
    </source>
</evidence>
<keyword evidence="5" id="KW-0328">Glycosyltransferase</keyword>
<evidence type="ECO:0000256" key="11">
    <source>
        <dbReference type="ARBA" id="ARBA00023034"/>
    </source>
</evidence>
<evidence type="ECO:0000256" key="27">
    <source>
        <dbReference type="SAM" id="Phobius"/>
    </source>
</evidence>
<protein>
    <recommendedName>
        <fullName evidence="18">Beta-N-acetylglucosaminylglycopeptide beta-1,4-galactosyltransferase</fullName>
        <ecNumber evidence="17">2.4.1.38</ecNumber>
        <ecNumber evidence="16">2.4.1.90</ecNumber>
    </recommendedName>
    <alternativeName>
        <fullName evidence="20">N-acetyllactosamine synthase</fullName>
    </alternativeName>
    <alternativeName>
        <fullName evidence="19">Nal synthase</fullName>
    </alternativeName>
    <alternativeName>
        <fullName evidence="21">Neolactotriaosylceramide beta-1,4-galactosyltransferase</fullName>
    </alternativeName>
</protein>
<dbReference type="GO" id="GO:0005975">
    <property type="term" value="P:carbohydrate metabolic process"/>
    <property type="evidence" value="ECO:0007669"/>
    <property type="project" value="InterPro"/>
</dbReference>
<evidence type="ECO:0000313" key="30">
    <source>
        <dbReference type="EMBL" id="KAB1268260.1"/>
    </source>
</evidence>
<dbReference type="GO" id="GO:0003945">
    <property type="term" value="F:N-acetyllactosamine synthase activity"/>
    <property type="evidence" value="ECO:0007669"/>
    <property type="project" value="UniProtKB-EC"/>
</dbReference>
<dbReference type="AlphaFoldDB" id="A0A5N4DB25"/>
<evidence type="ECO:0000256" key="12">
    <source>
        <dbReference type="ARBA" id="ARBA00023136"/>
    </source>
</evidence>
<name>A0A5N4DB25_CAMDR</name>
<dbReference type="FunFam" id="3.90.550.10:FF:000028">
    <property type="entry name" value="beta-1,4-galactosyltransferase 1"/>
    <property type="match status" value="1"/>
</dbReference>
<dbReference type="GO" id="GO:0000139">
    <property type="term" value="C:Golgi membrane"/>
    <property type="evidence" value="ECO:0007669"/>
    <property type="project" value="UniProtKB-SubCell"/>
</dbReference>
<dbReference type="Pfam" id="PF15669">
    <property type="entry name" value="CCDC24"/>
    <property type="match status" value="1"/>
</dbReference>
<evidence type="ECO:0000256" key="22">
    <source>
        <dbReference type="ARBA" id="ARBA00047896"/>
    </source>
</evidence>
<evidence type="ECO:0000256" key="4">
    <source>
        <dbReference type="ARBA" id="ARBA00005735"/>
    </source>
</evidence>
<comment type="catalytic activity">
    <reaction evidence="24">
        <text>a beta-D-glucosylceramide + UDP-alpha-D-galactose = a beta-D-galactosyl-(1-&gt;4)-beta-D-glucosyl-(1&lt;-&gt;1)-ceramide + UDP + H(+)</text>
        <dbReference type="Rhea" id="RHEA:62552"/>
        <dbReference type="ChEBI" id="CHEBI:15378"/>
        <dbReference type="ChEBI" id="CHEBI:58223"/>
        <dbReference type="ChEBI" id="CHEBI:66914"/>
        <dbReference type="ChEBI" id="CHEBI:79208"/>
        <dbReference type="ChEBI" id="CHEBI:83264"/>
    </reaction>
    <physiologicalReaction direction="left-to-right" evidence="24">
        <dbReference type="Rhea" id="RHEA:62553"/>
    </physiologicalReaction>
</comment>
<dbReference type="PANTHER" id="PTHR19300:SF32">
    <property type="entry name" value="BETA-1,4-GALACTOSYLTRANSFERASE 2"/>
    <property type="match status" value="1"/>
</dbReference>
<dbReference type="Pfam" id="PF13733">
    <property type="entry name" value="Glyco_transf_7N"/>
    <property type="match status" value="1"/>
</dbReference>
<comment type="subcellular location">
    <subcellularLocation>
        <location evidence="2">Golgi apparatus membrane</location>
        <topology evidence="2">Single-pass type II membrane protein</topology>
    </subcellularLocation>
</comment>
<proteinExistence type="inferred from homology"/>
<evidence type="ECO:0000256" key="6">
    <source>
        <dbReference type="ARBA" id="ARBA00022679"/>
    </source>
</evidence>
<comment type="cofactor">
    <cofactor evidence="1">
        <name>Mn(2+)</name>
        <dbReference type="ChEBI" id="CHEBI:29035"/>
    </cofactor>
</comment>
<dbReference type="GO" id="GO:0046872">
    <property type="term" value="F:metal ion binding"/>
    <property type="evidence" value="ECO:0007669"/>
    <property type="project" value="UniProtKB-KW"/>
</dbReference>
<dbReference type="GO" id="GO:0003831">
    <property type="term" value="F:beta-N-acetylglucosaminylglycopeptide beta-1,4-galactosyltransferase activity"/>
    <property type="evidence" value="ECO:0007669"/>
    <property type="project" value="UniProtKB-EC"/>
</dbReference>